<keyword evidence="4" id="KW-1005">Bacterial flagellum biogenesis</keyword>
<comment type="subcellular location">
    <subcellularLocation>
        <location evidence="4">Cytoplasm</location>
    </subcellularLocation>
</comment>
<evidence type="ECO:0000256" key="2">
    <source>
        <dbReference type="ARBA" id="ARBA00022845"/>
    </source>
</evidence>
<proteinExistence type="inferred from homology"/>
<comment type="caution">
    <text evidence="5">The sequence shown here is derived from an EMBL/GenBank/DDBJ whole genome shotgun (WGS) entry which is preliminary data.</text>
</comment>
<keyword evidence="1 4" id="KW-0963">Cytoplasm</keyword>
<dbReference type="EMBL" id="JARTFS010000013">
    <property type="protein sequence ID" value="MED4402759.1"/>
    <property type="molecule type" value="Genomic_DNA"/>
</dbReference>
<dbReference type="SUPFAM" id="SSF117130">
    <property type="entry name" value="CsrA-like"/>
    <property type="match status" value="1"/>
</dbReference>
<dbReference type="InterPro" id="IPR036107">
    <property type="entry name" value="CsrA_sf"/>
</dbReference>
<dbReference type="InterPro" id="IPR003751">
    <property type="entry name" value="CsrA"/>
</dbReference>
<reference evidence="5 6" key="1">
    <citation type="submission" date="2023-03" db="EMBL/GenBank/DDBJ databases">
        <title>Bacillus Genome Sequencing.</title>
        <authorList>
            <person name="Dunlap C."/>
        </authorList>
    </citation>
    <scope>NUCLEOTIDE SEQUENCE [LARGE SCALE GENOMIC DNA]</scope>
    <source>
        <strain evidence="5 6">NRS-1717</strain>
    </source>
</reference>
<comment type="function">
    <text evidence="4">A translational regulator that binds mRNA to regulate translation initiation and/or mRNA stability. Usually binds in the 5'-UTR at or near the Shine-Dalgarno sequence preventing ribosome-binding, thus repressing translation. Its main target seems to be the major flagellin gene, while its function is anatagonized by FliW.</text>
</comment>
<comment type="similarity">
    <text evidence="4">Belongs to the CsrA/RsmA family.</text>
</comment>
<dbReference type="PANTHER" id="PTHR34984:SF1">
    <property type="entry name" value="CARBON STORAGE REGULATOR"/>
    <property type="match status" value="1"/>
</dbReference>
<evidence type="ECO:0000256" key="3">
    <source>
        <dbReference type="ARBA" id="ARBA00022884"/>
    </source>
</evidence>
<dbReference type="RefSeq" id="WP_066225623.1">
    <property type="nucleotide sequence ID" value="NZ_JARTFQ010000004.1"/>
</dbReference>
<gene>
    <name evidence="4 5" type="primary">csrA</name>
    <name evidence="5" type="ORF">P9271_15750</name>
</gene>
<evidence type="ECO:0000256" key="1">
    <source>
        <dbReference type="ARBA" id="ARBA00022490"/>
    </source>
</evidence>
<dbReference type="GeneID" id="301139747"/>
<keyword evidence="2 4" id="KW-0810">Translation regulation</keyword>
<evidence type="ECO:0000256" key="4">
    <source>
        <dbReference type="HAMAP-Rule" id="MF_00167"/>
    </source>
</evidence>
<keyword evidence="6" id="KW-1185">Reference proteome</keyword>
<name>A0ABU6P2M0_9BACI</name>
<keyword evidence="4" id="KW-0678">Repressor</keyword>
<evidence type="ECO:0000313" key="6">
    <source>
        <dbReference type="Proteomes" id="UP001342826"/>
    </source>
</evidence>
<comment type="subunit">
    <text evidence="4">Homodimer; the beta-strands of each monomer intercalate to form a hydrophobic core, while the alpha-helices form wings that extend away from the core.</text>
</comment>
<dbReference type="Gene3D" id="2.60.40.4380">
    <property type="entry name" value="Translational regulator CsrA"/>
    <property type="match status" value="1"/>
</dbReference>
<keyword evidence="3 4" id="KW-0694">RNA-binding</keyword>
<dbReference type="NCBIfam" id="NF002469">
    <property type="entry name" value="PRK01712.1"/>
    <property type="match status" value="1"/>
</dbReference>
<dbReference type="HAMAP" id="MF_00167">
    <property type="entry name" value="CsrA"/>
    <property type="match status" value="1"/>
</dbReference>
<sequence length="77" mass="8559">MLVLTRKTNEAIQIGDDIEITVLSISGDQVKLGISAPKNIEIHRKEIYLSIQESNNEAASISLNLLDQIKKQSLNLK</sequence>
<accession>A0ABU6P2M0</accession>
<protein>
    <recommendedName>
        <fullName evidence="4">Translational regulator CsrA</fullName>
    </recommendedName>
</protein>
<dbReference type="PANTHER" id="PTHR34984">
    <property type="entry name" value="CARBON STORAGE REGULATOR"/>
    <property type="match status" value="1"/>
</dbReference>
<dbReference type="Proteomes" id="UP001342826">
    <property type="component" value="Unassembled WGS sequence"/>
</dbReference>
<dbReference type="Pfam" id="PF02599">
    <property type="entry name" value="CsrA"/>
    <property type="match status" value="1"/>
</dbReference>
<organism evidence="5 6">
    <name type="scientific">Metabacillus fastidiosus</name>
    <dbReference type="NCBI Taxonomy" id="1458"/>
    <lineage>
        <taxon>Bacteria</taxon>
        <taxon>Bacillati</taxon>
        <taxon>Bacillota</taxon>
        <taxon>Bacilli</taxon>
        <taxon>Bacillales</taxon>
        <taxon>Bacillaceae</taxon>
        <taxon>Metabacillus</taxon>
    </lineage>
</organism>
<evidence type="ECO:0000313" key="5">
    <source>
        <dbReference type="EMBL" id="MED4402759.1"/>
    </source>
</evidence>
<dbReference type="NCBIfam" id="TIGR00202">
    <property type="entry name" value="csrA"/>
    <property type="match status" value="1"/>
</dbReference>